<sequence length="33" mass="3735">MFVILKRIGAANQYFLTSREAILNMLFFGKIAG</sequence>
<dbReference type="EMBL" id="GBXM01042902">
    <property type="protein sequence ID" value="JAH65675.1"/>
    <property type="molecule type" value="Transcribed_RNA"/>
</dbReference>
<organism evidence="1">
    <name type="scientific">Anguilla anguilla</name>
    <name type="common">European freshwater eel</name>
    <name type="synonym">Muraena anguilla</name>
    <dbReference type="NCBI Taxonomy" id="7936"/>
    <lineage>
        <taxon>Eukaryota</taxon>
        <taxon>Metazoa</taxon>
        <taxon>Chordata</taxon>
        <taxon>Craniata</taxon>
        <taxon>Vertebrata</taxon>
        <taxon>Euteleostomi</taxon>
        <taxon>Actinopterygii</taxon>
        <taxon>Neopterygii</taxon>
        <taxon>Teleostei</taxon>
        <taxon>Anguilliformes</taxon>
        <taxon>Anguillidae</taxon>
        <taxon>Anguilla</taxon>
    </lineage>
</organism>
<reference evidence="1" key="1">
    <citation type="submission" date="2014-11" db="EMBL/GenBank/DDBJ databases">
        <authorList>
            <person name="Amaro Gonzalez C."/>
        </authorList>
    </citation>
    <scope>NUCLEOTIDE SEQUENCE</scope>
</reference>
<dbReference type="AlphaFoldDB" id="A0A0E9UK75"/>
<proteinExistence type="predicted"/>
<reference evidence="1" key="2">
    <citation type="journal article" date="2015" name="Fish Shellfish Immunol.">
        <title>Early steps in the European eel (Anguilla anguilla)-Vibrio vulnificus interaction in the gills: Role of the RtxA13 toxin.</title>
        <authorList>
            <person name="Callol A."/>
            <person name="Pajuelo D."/>
            <person name="Ebbesson L."/>
            <person name="Teles M."/>
            <person name="MacKenzie S."/>
            <person name="Amaro C."/>
        </authorList>
    </citation>
    <scope>NUCLEOTIDE SEQUENCE</scope>
</reference>
<name>A0A0E9UK75_ANGAN</name>
<evidence type="ECO:0000313" key="1">
    <source>
        <dbReference type="EMBL" id="JAH65675.1"/>
    </source>
</evidence>
<protein>
    <submittedName>
        <fullName evidence="1">Uncharacterized protein</fullName>
    </submittedName>
</protein>
<accession>A0A0E9UK75</accession>